<dbReference type="InterPro" id="IPR004358">
    <property type="entry name" value="Sig_transdc_His_kin-like_C"/>
</dbReference>
<dbReference type="Gene3D" id="3.30.450.40">
    <property type="match status" value="1"/>
</dbReference>
<proteinExistence type="predicted"/>
<dbReference type="EMBL" id="JRVC01000024">
    <property type="protein sequence ID" value="KHS42917.1"/>
    <property type="molecule type" value="Genomic_DNA"/>
</dbReference>
<evidence type="ECO:0000256" key="3">
    <source>
        <dbReference type="ARBA" id="ARBA00012438"/>
    </source>
</evidence>
<evidence type="ECO:0000256" key="11">
    <source>
        <dbReference type="ARBA" id="ARBA00023012"/>
    </source>
</evidence>
<keyword evidence="5" id="KW-0808">Transferase</keyword>
<dbReference type="PANTHER" id="PTHR45569:SF1">
    <property type="entry name" value="SENSOR PROTEIN KDPD"/>
    <property type="match status" value="1"/>
</dbReference>
<dbReference type="Pfam" id="PF13493">
    <property type="entry name" value="DUF4118"/>
    <property type="match status" value="1"/>
</dbReference>
<dbReference type="InterPro" id="IPR036097">
    <property type="entry name" value="HisK_dim/P_sf"/>
</dbReference>
<dbReference type="Gene3D" id="1.20.120.620">
    <property type="entry name" value="Backbone structure of the membrane domain of e. Coli histidine kinase receptor kdpd"/>
    <property type="match status" value="1"/>
</dbReference>
<dbReference type="InterPro" id="IPR003594">
    <property type="entry name" value="HATPase_dom"/>
</dbReference>
<feature type="domain" description="Histidine kinase" evidence="14">
    <location>
        <begin position="280"/>
        <end position="498"/>
    </location>
</feature>
<evidence type="ECO:0000313" key="16">
    <source>
        <dbReference type="Proteomes" id="UP000031338"/>
    </source>
</evidence>
<evidence type="ECO:0000256" key="4">
    <source>
        <dbReference type="ARBA" id="ARBA00022553"/>
    </source>
</evidence>
<dbReference type="Pfam" id="PF02518">
    <property type="entry name" value="HATPase_c"/>
    <property type="match status" value="1"/>
</dbReference>
<evidence type="ECO:0000256" key="6">
    <source>
        <dbReference type="ARBA" id="ARBA00022692"/>
    </source>
</evidence>
<evidence type="ECO:0000259" key="14">
    <source>
        <dbReference type="PROSITE" id="PS50109"/>
    </source>
</evidence>
<dbReference type="CDD" id="cd00075">
    <property type="entry name" value="HATPase"/>
    <property type="match status" value="1"/>
</dbReference>
<dbReference type="Pfam" id="PF00512">
    <property type="entry name" value="HisKA"/>
    <property type="match status" value="1"/>
</dbReference>
<evidence type="ECO:0000256" key="1">
    <source>
        <dbReference type="ARBA" id="ARBA00000085"/>
    </source>
</evidence>
<comment type="subcellular location">
    <subcellularLocation>
        <location evidence="2">Membrane</location>
        <topology evidence="2">Multi-pass membrane protein</topology>
    </subcellularLocation>
</comment>
<evidence type="ECO:0000256" key="9">
    <source>
        <dbReference type="ARBA" id="ARBA00022840"/>
    </source>
</evidence>
<accession>A0A0B8ZIT4</accession>
<dbReference type="PROSITE" id="PS50109">
    <property type="entry name" value="HIS_KIN"/>
    <property type="match status" value="1"/>
</dbReference>
<dbReference type="InterPro" id="IPR036890">
    <property type="entry name" value="HATPase_C_sf"/>
</dbReference>
<name>A0A0B8ZIT4_9SPHN</name>
<dbReference type="EC" id="2.7.13.3" evidence="3"/>
<evidence type="ECO:0000256" key="12">
    <source>
        <dbReference type="ARBA" id="ARBA00023136"/>
    </source>
</evidence>
<keyword evidence="8 15" id="KW-0418">Kinase</keyword>
<reference evidence="15 16" key="1">
    <citation type="submission" date="2014-10" db="EMBL/GenBank/DDBJ databases">
        <title>Draft genome sequence of Novosphingobium subterraneum DSM 12447.</title>
        <authorList>
            <person name="Gan H.M."/>
            <person name="Gan H.Y."/>
            <person name="Savka M.A."/>
        </authorList>
    </citation>
    <scope>NUCLEOTIDE SEQUENCE [LARGE SCALE GENOMIC DNA]</scope>
    <source>
        <strain evidence="15 16">DSM 12447</strain>
    </source>
</reference>
<comment type="caution">
    <text evidence="15">The sequence shown here is derived from an EMBL/GenBank/DDBJ whole genome shotgun (WGS) entry which is preliminary data.</text>
</comment>
<dbReference type="InterPro" id="IPR029016">
    <property type="entry name" value="GAF-like_dom_sf"/>
</dbReference>
<evidence type="ECO:0000256" key="8">
    <source>
        <dbReference type="ARBA" id="ARBA00022777"/>
    </source>
</evidence>
<evidence type="ECO:0000256" key="13">
    <source>
        <dbReference type="SAM" id="Phobius"/>
    </source>
</evidence>
<keyword evidence="6 13" id="KW-0812">Transmembrane</keyword>
<organism evidence="15 16">
    <name type="scientific">Novosphingobium subterraneum</name>
    <dbReference type="NCBI Taxonomy" id="48936"/>
    <lineage>
        <taxon>Bacteria</taxon>
        <taxon>Pseudomonadati</taxon>
        <taxon>Pseudomonadota</taxon>
        <taxon>Alphaproteobacteria</taxon>
        <taxon>Sphingomonadales</taxon>
        <taxon>Sphingomonadaceae</taxon>
        <taxon>Novosphingobium</taxon>
    </lineage>
</organism>
<evidence type="ECO:0000256" key="2">
    <source>
        <dbReference type="ARBA" id="ARBA00004141"/>
    </source>
</evidence>
<keyword evidence="4" id="KW-0597">Phosphoprotein</keyword>
<dbReference type="Gene3D" id="3.30.565.10">
    <property type="entry name" value="Histidine kinase-like ATPase, C-terminal domain"/>
    <property type="match status" value="1"/>
</dbReference>
<dbReference type="GO" id="GO:0000155">
    <property type="term" value="F:phosphorelay sensor kinase activity"/>
    <property type="evidence" value="ECO:0007669"/>
    <property type="project" value="InterPro"/>
</dbReference>
<dbReference type="InterPro" id="IPR005467">
    <property type="entry name" value="His_kinase_dom"/>
</dbReference>
<dbReference type="PRINTS" id="PR00344">
    <property type="entry name" value="BCTRLSENSOR"/>
</dbReference>
<evidence type="ECO:0000313" key="15">
    <source>
        <dbReference type="EMBL" id="KHS42917.1"/>
    </source>
</evidence>
<dbReference type="PANTHER" id="PTHR45569">
    <property type="entry name" value="SENSOR PROTEIN KDPD"/>
    <property type="match status" value="1"/>
</dbReference>
<dbReference type="GO" id="GO:0005886">
    <property type="term" value="C:plasma membrane"/>
    <property type="evidence" value="ECO:0007669"/>
    <property type="project" value="TreeGrafter"/>
</dbReference>
<keyword evidence="11" id="KW-0902">Two-component regulatory system</keyword>
<dbReference type="CDD" id="cd00082">
    <property type="entry name" value="HisKA"/>
    <property type="match status" value="1"/>
</dbReference>
<sequence length="502" mass="53793">MELFAETTLQDEFRRSLIAKGSPWRATAVIFVVTAVLVVVLKPILDGEVSSGMLFMLGITLVGARAGLMPALASAILASAIFNFFLADPVLTFRMSHGEDLAPPIIFTACAVVSGLLAGRLKDKTHQLGQTNLQLESLLETSRMLQAAADVPAIEAALVATVPGRLGFRLSLYVLLDGVIQALPASDCSKSTLQMAQRAIHSEGMLQQGDYLAFRLDGSRSCVGALVIENAGVAQVDRAFLEALASLVGLALERARFASIVAEAEANQRTEELKSALLSSVSHDLRTPLTAISASASSLIEFGTQLDFETSTALLQGIVEECDRLNRFTANLLELSRLQADGPAITGQALCVNDVIRSAIQRLRPRFPGREIMVDSRDPEILVHADSALFELALANVVQNALIYSPPDSAVVIRNTRQDRRCILTVTDQGLGIPQADKERVFERFYRVKRGESSPQGSGLGLAIAKGFVEAFAGKIRLTSPSENGRGTTVTIDLPILAEAQG</sequence>
<keyword evidence="7" id="KW-0547">Nucleotide-binding</keyword>
<comment type="catalytic activity">
    <reaction evidence="1">
        <text>ATP + protein L-histidine = ADP + protein N-phospho-L-histidine.</text>
        <dbReference type="EC" id="2.7.13.3"/>
    </reaction>
</comment>
<keyword evidence="12 13" id="KW-0472">Membrane</keyword>
<keyword evidence="16" id="KW-1185">Reference proteome</keyword>
<dbReference type="AlphaFoldDB" id="A0A0B8ZIT4"/>
<feature type="transmembrane region" description="Helical" evidence="13">
    <location>
        <begin position="53"/>
        <end position="81"/>
    </location>
</feature>
<dbReference type="InterPro" id="IPR025201">
    <property type="entry name" value="KdpD_TM"/>
</dbReference>
<keyword evidence="10 13" id="KW-1133">Transmembrane helix</keyword>
<dbReference type="STRING" id="48936.NJ75_03938"/>
<dbReference type="RefSeq" id="WP_039337548.1">
    <property type="nucleotide sequence ID" value="NZ_JRVC01000024.1"/>
</dbReference>
<dbReference type="SUPFAM" id="SSF55874">
    <property type="entry name" value="ATPase domain of HSP90 chaperone/DNA topoisomerase II/histidine kinase"/>
    <property type="match status" value="1"/>
</dbReference>
<dbReference type="SMART" id="SM00388">
    <property type="entry name" value="HisKA"/>
    <property type="match status" value="1"/>
</dbReference>
<gene>
    <name evidence="15" type="ORF">NJ75_03938</name>
</gene>
<dbReference type="GO" id="GO:0005524">
    <property type="term" value="F:ATP binding"/>
    <property type="evidence" value="ECO:0007669"/>
    <property type="project" value="UniProtKB-KW"/>
</dbReference>
<dbReference type="SUPFAM" id="SSF47384">
    <property type="entry name" value="Homodimeric domain of signal transducing histidine kinase"/>
    <property type="match status" value="1"/>
</dbReference>
<dbReference type="SMART" id="SM00387">
    <property type="entry name" value="HATPase_c"/>
    <property type="match status" value="1"/>
</dbReference>
<protein>
    <recommendedName>
        <fullName evidence="3">histidine kinase</fullName>
        <ecNumber evidence="3">2.7.13.3</ecNumber>
    </recommendedName>
</protein>
<dbReference type="Gene3D" id="1.10.287.130">
    <property type="match status" value="1"/>
</dbReference>
<dbReference type="PATRIC" id="fig|48936.3.peg.3972"/>
<keyword evidence="9" id="KW-0067">ATP-binding</keyword>
<dbReference type="InterPro" id="IPR003661">
    <property type="entry name" value="HisK_dim/P_dom"/>
</dbReference>
<dbReference type="FunFam" id="3.30.565.10:FF:000006">
    <property type="entry name" value="Sensor histidine kinase WalK"/>
    <property type="match status" value="1"/>
</dbReference>
<dbReference type="InterPro" id="IPR038318">
    <property type="entry name" value="KdpD_sf"/>
</dbReference>
<evidence type="ECO:0000256" key="7">
    <source>
        <dbReference type="ARBA" id="ARBA00022741"/>
    </source>
</evidence>
<feature type="transmembrane region" description="Helical" evidence="13">
    <location>
        <begin position="24"/>
        <end position="41"/>
    </location>
</feature>
<evidence type="ECO:0000256" key="10">
    <source>
        <dbReference type="ARBA" id="ARBA00022989"/>
    </source>
</evidence>
<dbReference type="Proteomes" id="UP000031338">
    <property type="component" value="Unassembled WGS sequence"/>
</dbReference>
<dbReference type="InterPro" id="IPR052023">
    <property type="entry name" value="Histidine_kinase_KdpD"/>
</dbReference>
<evidence type="ECO:0000256" key="5">
    <source>
        <dbReference type="ARBA" id="ARBA00022679"/>
    </source>
</evidence>